<accession>A0ABN7W9F7</accession>
<comment type="caution">
    <text evidence="1">The sequence shown here is derived from an EMBL/GenBank/DDBJ whole genome shotgun (WGS) entry which is preliminary data.</text>
</comment>
<reference evidence="1 2" key="1">
    <citation type="submission" date="2021-06" db="EMBL/GenBank/DDBJ databases">
        <authorList>
            <person name="Kallberg Y."/>
            <person name="Tangrot J."/>
            <person name="Rosling A."/>
        </authorList>
    </citation>
    <scope>NUCLEOTIDE SEQUENCE [LARGE SCALE GENOMIC DNA]</scope>
    <source>
        <strain evidence="1 2">120-4 pot B 10/14</strain>
    </source>
</reference>
<name>A0ABN7W9F7_GIGMA</name>
<organism evidence="1 2">
    <name type="scientific">Gigaspora margarita</name>
    <dbReference type="NCBI Taxonomy" id="4874"/>
    <lineage>
        <taxon>Eukaryota</taxon>
        <taxon>Fungi</taxon>
        <taxon>Fungi incertae sedis</taxon>
        <taxon>Mucoromycota</taxon>
        <taxon>Glomeromycotina</taxon>
        <taxon>Glomeromycetes</taxon>
        <taxon>Diversisporales</taxon>
        <taxon>Gigasporaceae</taxon>
        <taxon>Gigaspora</taxon>
    </lineage>
</organism>
<protein>
    <submittedName>
        <fullName evidence="1">41302_t:CDS:1</fullName>
    </submittedName>
</protein>
<proteinExistence type="predicted"/>
<dbReference type="PANTHER" id="PTHR35617:SF3">
    <property type="entry name" value="CORE-BINDING (CB) DOMAIN-CONTAINING PROTEIN"/>
    <property type="match status" value="1"/>
</dbReference>
<evidence type="ECO:0000313" key="1">
    <source>
        <dbReference type="EMBL" id="CAG8820718.1"/>
    </source>
</evidence>
<evidence type="ECO:0000313" key="2">
    <source>
        <dbReference type="Proteomes" id="UP000789901"/>
    </source>
</evidence>
<sequence length="273" mass="30723">MEETSNKSSNITVGSAINKCQQKAYNTIASYRSAISEIYNYSDSYPIERHSDIVKFMIAIRKSNPSPSSPNDPIDIILALDFIISLASNEDIKIKLGTLQKTSYGISFSVINPKETNILISNGGNKSVSKKIFINYYENTELCPASAVLKLLERTQEWRTFVNQHEHLLLTTTLLYQQAIVDTISCWLRSILTQADPFAKAKDVRSISASLAQDAEADVSMILALGNWSNYSVYQRFYQRGIRKMLEHNKISSKILTQAKNTLLSNQVSEVYT</sequence>
<gene>
    <name evidence="1" type="ORF">GMARGA_LOCUS27649</name>
</gene>
<dbReference type="Proteomes" id="UP000789901">
    <property type="component" value="Unassembled WGS sequence"/>
</dbReference>
<dbReference type="EMBL" id="CAJVQB010034104">
    <property type="protein sequence ID" value="CAG8820718.1"/>
    <property type="molecule type" value="Genomic_DNA"/>
</dbReference>
<keyword evidence="2" id="KW-1185">Reference proteome</keyword>
<dbReference type="PANTHER" id="PTHR35617">
    <property type="entry name" value="PHAGE_INTEGRASE DOMAIN-CONTAINING PROTEIN"/>
    <property type="match status" value="1"/>
</dbReference>